<dbReference type="HOGENOM" id="CLU_2463438_0_0_9"/>
<protein>
    <recommendedName>
        <fullName evidence="4">Lipoprotein</fullName>
    </recommendedName>
</protein>
<organism evidence="2 3">
    <name type="scientific">Cellulosilyticum lentocellum (strain ATCC 49066 / DSM 5427 / NCIMB 11756 / RHM5)</name>
    <name type="common">Clostridium lentocellum</name>
    <dbReference type="NCBI Taxonomy" id="642492"/>
    <lineage>
        <taxon>Bacteria</taxon>
        <taxon>Bacillati</taxon>
        <taxon>Bacillota</taxon>
        <taxon>Clostridia</taxon>
        <taxon>Lachnospirales</taxon>
        <taxon>Cellulosilyticaceae</taxon>
        <taxon>Cellulosilyticum</taxon>
    </lineage>
</organism>
<feature type="transmembrane region" description="Helical" evidence="1">
    <location>
        <begin position="18"/>
        <end position="39"/>
    </location>
</feature>
<sequence length="88" mass="10038">MGFKIVKVDKPKRQYTKFLLNLVIFLTTVTTLASCYINLKNGMGLDGVVASCWDGLKYIVPSYCAKSFFETKEEKKSEVNKREDDVEC</sequence>
<evidence type="ECO:0000256" key="1">
    <source>
        <dbReference type="SAM" id="Phobius"/>
    </source>
</evidence>
<dbReference type="KEGG" id="cle:Clole_2735"/>
<dbReference type="STRING" id="642492.Clole_2735"/>
<reference evidence="2 3" key="1">
    <citation type="journal article" date="2011" name="J. Bacteriol.">
        <title>Complete genome sequence of the cellulose-degrading bacterium Cellulosilyticum lentocellum.</title>
        <authorList>
            <consortium name="US DOE Joint Genome Institute"/>
            <person name="Miller D.A."/>
            <person name="Suen G."/>
            <person name="Bruce D."/>
            <person name="Copeland A."/>
            <person name="Cheng J.F."/>
            <person name="Detter C."/>
            <person name="Goodwin L.A."/>
            <person name="Han C.S."/>
            <person name="Hauser L.J."/>
            <person name="Land M.L."/>
            <person name="Lapidus A."/>
            <person name="Lucas S."/>
            <person name="Meincke L."/>
            <person name="Pitluck S."/>
            <person name="Tapia R."/>
            <person name="Teshima H."/>
            <person name="Woyke T."/>
            <person name="Fox B.G."/>
            <person name="Angert E.R."/>
            <person name="Currie C.R."/>
        </authorList>
    </citation>
    <scope>NUCLEOTIDE SEQUENCE [LARGE SCALE GENOMIC DNA]</scope>
    <source>
        <strain evidence="3">ATCC 49066 / DSM 5427 / NCIMB 11756 / RHM5</strain>
    </source>
</reference>
<name>F2JK20_CELLD</name>
<dbReference type="Proteomes" id="UP000008467">
    <property type="component" value="Chromosome"/>
</dbReference>
<dbReference type="AlphaFoldDB" id="F2JK20"/>
<gene>
    <name evidence="2" type="ordered locus">Clole_2735</name>
</gene>
<evidence type="ECO:0000313" key="2">
    <source>
        <dbReference type="EMBL" id="ADZ84435.1"/>
    </source>
</evidence>
<accession>F2JK20</accession>
<dbReference type="PROSITE" id="PS51257">
    <property type="entry name" value="PROKAR_LIPOPROTEIN"/>
    <property type="match status" value="1"/>
</dbReference>
<keyword evidence="1" id="KW-0812">Transmembrane</keyword>
<evidence type="ECO:0008006" key="4">
    <source>
        <dbReference type="Google" id="ProtNLM"/>
    </source>
</evidence>
<dbReference type="EMBL" id="CP002582">
    <property type="protein sequence ID" value="ADZ84435.1"/>
    <property type="molecule type" value="Genomic_DNA"/>
</dbReference>
<dbReference type="RefSeq" id="WP_013657727.1">
    <property type="nucleotide sequence ID" value="NC_015275.1"/>
</dbReference>
<keyword evidence="3" id="KW-1185">Reference proteome</keyword>
<keyword evidence="1" id="KW-0472">Membrane</keyword>
<proteinExistence type="predicted"/>
<evidence type="ECO:0000313" key="3">
    <source>
        <dbReference type="Proteomes" id="UP000008467"/>
    </source>
</evidence>
<keyword evidence="1" id="KW-1133">Transmembrane helix</keyword>